<sequence>MRRKLTFYQKIKAFRAGAKLFVVTDLLTYEPSHCFLSSSLKKAKGRYLGSWDICELDTLIEKFWYLFGVYK</sequence>
<gene>
    <name evidence="1" type="ORF">LCGC14_1965210</name>
</gene>
<dbReference type="AlphaFoldDB" id="A0A0F9IAE7"/>
<reference evidence="1" key="1">
    <citation type="journal article" date="2015" name="Nature">
        <title>Complex archaea that bridge the gap between prokaryotes and eukaryotes.</title>
        <authorList>
            <person name="Spang A."/>
            <person name="Saw J.H."/>
            <person name="Jorgensen S.L."/>
            <person name="Zaremba-Niedzwiedzka K."/>
            <person name="Martijn J."/>
            <person name="Lind A.E."/>
            <person name="van Eijk R."/>
            <person name="Schleper C."/>
            <person name="Guy L."/>
            <person name="Ettema T.J."/>
        </authorList>
    </citation>
    <scope>NUCLEOTIDE SEQUENCE</scope>
</reference>
<organism evidence="1">
    <name type="scientific">marine sediment metagenome</name>
    <dbReference type="NCBI Taxonomy" id="412755"/>
    <lineage>
        <taxon>unclassified sequences</taxon>
        <taxon>metagenomes</taxon>
        <taxon>ecological metagenomes</taxon>
    </lineage>
</organism>
<name>A0A0F9IAE7_9ZZZZ</name>
<comment type="caution">
    <text evidence="1">The sequence shown here is derived from an EMBL/GenBank/DDBJ whole genome shotgun (WGS) entry which is preliminary data.</text>
</comment>
<proteinExistence type="predicted"/>
<evidence type="ECO:0000313" key="1">
    <source>
        <dbReference type="EMBL" id="KKL84387.1"/>
    </source>
</evidence>
<protein>
    <submittedName>
        <fullName evidence="1">Uncharacterized protein</fullName>
    </submittedName>
</protein>
<dbReference type="EMBL" id="LAZR01021708">
    <property type="protein sequence ID" value="KKL84387.1"/>
    <property type="molecule type" value="Genomic_DNA"/>
</dbReference>
<accession>A0A0F9IAE7</accession>